<proteinExistence type="predicted"/>
<accession>A0A6G9B050</accession>
<dbReference type="Pfam" id="PF13573">
    <property type="entry name" value="SprB"/>
    <property type="match status" value="5"/>
</dbReference>
<dbReference type="Pfam" id="PF18962">
    <property type="entry name" value="Por_Secre_tail"/>
    <property type="match status" value="1"/>
</dbReference>
<dbReference type="InterPro" id="IPR025667">
    <property type="entry name" value="SprB_repeat"/>
</dbReference>
<protein>
    <submittedName>
        <fullName evidence="2">T9SS type A sorting domain-containing protein</fullName>
    </submittedName>
</protein>
<reference evidence="2 3" key="1">
    <citation type="submission" date="2020-03" db="EMBL/GenBank/DDBJ databases">
        <authorList>
            <person name="Kim M.K."/>
        </authorList>
    </citation>
    <scope>NUCLEOTIDE SEQUENCE [LARGE SCALE GENOMIC DNA]</scope>
    <source>
        <strain evidence="2 3">BT328</strain>
    </source>
</reference>
<dbReference type="EMBL" id="CP050063">
    <property type="protein sequence ID" value="QIP18034.1"/>
    <property type="molecule type" value="Genomic_DNA"/>
</dbReference>
<name>A0A6G9B050_9BACT</name>
<gene>
    <name evidence="2" type="ORF">G8759_31625</name>
</gene>
<evidence type="ECO:0000259" key="1">
    <source>
        <dbReference type="Pfam" id="PF18962"/>
    </source>
</evidence>
<evidence type="ECO:0000313" key="2">
    <source>
        <dbReference type="EMBL" id="QIP18034.1"/>
    </source>
</evidence>
<organism evidence="2 3">
    <name type="scientific">Spirosoma aureum</name>
    <dbReference type="NCBI Taxonomy" id="2692134"/>
    <lineage>
        <taxon>Bacteria</taxon>
        <taxon>Pseudomonadati</taxon>
        <taxon>Bacteroidota</taxon>
        <taxon>Cytophagia</taxon>
        <taxon>Cytophagales</taxon>
        <taxon>Cytophagaceae</taxon>
        <taxon>Spirosoma</taxon>
    </lineage>
</organism>
<sequence>MAQAGAYAVTLSNQCGNVSSSAAQLAIAPGLTISSAVTPANCTGASTGQIFITASGGTGPRQFQLNGQGSQVENIFSNLKAGTYQVSVKDVLGCTAQTTAQIKEPTPVVLTVKVVNAKCSGGSDGGVFVAATGGNAPYQFQINGGQLQTGESFFDLKDKTAYIVTAVDGTGCATSQTAVIGAPQAIDIKATIGSAKCTGSADGTINILSSGGTGSYQYQIGAGVFQAGTLFTGLAANTYEVTVKDGSGCLGKKSIAVPEPLPLKLTAAVTPVNCFGDNSGAITLTPSGGTGSVQYQLTSTKTPQKSNVFKALALGDYTVVGTDSNGCTALLPVTIGKSDPLKVQASIVPATCCVCPTGQVALTSGGGTGTGRQFQLIGRPFQASNQFAGLPPGTYRFRISDEVGCTDSVAVAVTDASSMSLSPGRIKDVPCTGGRDGEAAVQLTGGTKPFVFYWQTERKDTLKARTPTQTGLSEGTYTVSVLDSNRCTTTTTFVTVKALAPIPPKPVITQTSTSLSIVEVTGIQWYVTVDTSAGKPVPNATTSTLVPFQSGRYYVVVTQGGCASLPSNFVTFVLTASEPIGDLSVRVVPNPVTDRLRLEIEQTQRQAVQVQLIDQSGRAVRDYQIPAFTGKKQAEWPLTGISSGQYMLKAEAGDRRSVIRILVE</sequence>
<evidence type="ECO:0000313" key="3">
    <source>
        <dbReference type="Proteomes" id="UP000501802"/>
    </source>
</evidence>
<dbReference type="Proteomes" id="UP000501802">
    <property type="component" value="Chromosome"/>
</dbReference>
<keyword evidence="3" id="KW-1185">Reference proteome</keyword>
<dbReference type="AlphaFoldDB" id="A0A6G9B050"/>
<dbReference type="KEGG" id="spib:G8759_31625"/>
<feature type="domain" description="Secretion system C-terminal sorting" evidence="1">
    <location>
        <begin position="588"/>
        <end position="659"/>
    </location>
</feature>
<dbReference type="InterPro" id="IPR026444">
    <property type="entry name" value="Secre_tail"/>
</dbReference>
<dbReference type="NCBIfam" id="TIGR04183">
    <property type="entry name" value="Por_Secre_tail"/>
    <property type="match status" value="1"/>
</dbReference>